<dbReference type="RefSeq" id="WP_133817017.1">
    <property type="nucleotide sequence ID" value="NZ_SNZH01000001.1"/>
</dbReference>
<gene>
    <name evidence="5" type="ORF">DFR29_101542</name>
</gene>
<protein>
    <submittedName>
        <fullName evidence="5">Methyltransferase family protein</fullName>
    </submittedName>
</protein>
<reference evidence="5 6" key="1">
    <citation type="submission" date="2019-03" db="EMBL/GenBank/DDBJ databases">
        <title>Genomic Encyclopedia of Type Strains, Phase IV (KMG-IV): sequencing the most valuable type-strain genomes for metagenomic binning, comparative biology and taxonomic classification.</title>
        <authorList>
            <person name="Goeker M."/>
        </authorList>
    </citation>
    <scope>NUCLEOTIDE SEQUENCE [LARGE SCALE GENOMIC DNA]</scope>
    <source>
        <strain evidence="5 6">DSM 21667</strain>
    </source>
</reference>
<name>A0A4R6ZAF1_9GAMM</name>
<dbReference type="InterPro" id="IPR013216">
    <property type="entry name" value="Methyltransf_11"/>
</dbReference>
<evidence type="ECO:0000259" key="4">
    <source>
        <dbReference type="Pfam" id="PF08241"/>
    </source>
</evidence>
<evidence type="ECO:0000256" key="3">
    <source>
        <dbReference type="ARBA" id="ARBA00022679"/>
    </source>
</evidence>
<dbReference type="InterPro" id="IPR051052">
    <property type="entry name" value="Diverse_substrate_MTase"/>
</dbReference>
<dbReference type="OrthoDB" id="9797252at2"/>
<sequence>MNAPHPVHPAAARGYAEAADTYRRGRPDYPAAALPWLQQQLGLGAQSLALDLGAGTGKFLPSLLASGSRVVAVEPVSQMLQKLHAAFPAVQALIGSAQAIPLADARLDAVVCAQSFHWFATAQALREIHRVLRPGGRLGLIWNMRDSRVPWVARLAAIVDRHEDDTPRFRSGQWRRLFPCDGFGPLQEQQFDHVHSGPAEDVIVGRVLSTSFIAALPAATQAEVAAEVRQLIADEPALAGRETVSVPYTTLACCCEKLAARDDFA</sequence>
<dbReference type="GO" id="GO:0008757">
    <property type="term" value="F:S-adenosylmethionine-dependent methyltransferase activity"/>
    <property type="evidence" value="ECO:0007669"/>
    <property type="project" value="InterPro"/>
</dbReference>
<dbReference type="PANTHER" id="PTHR44942">
    <property type="entry name" value="METHYLTRANSF_11 DOMAIN-CONTAINING PROTEIN"/>
    <property type="match status" value="1"/>
</dbReference>
<organism evidence="5 6">
    <name type="scientific">Tahibacter aquaticus</name>
    <dbReference type="NCBI Taxonomy" id="520092"/>
    <lineage>
        <taxon>Bacteria</taxon>
        <taxon>Pseudomonadati</taxon>
        <taxon>Pseudomonadota</taxon>
        <taxon>Gammaproteobacteria</taxon>
        <taxon>Lysobacterales</taxon>
        <taxon>Rhodanobacteraceae</taxon>
        <taxon>Tahibacter</taxon>
    </lineage>
</organism>
<dbReference type="CDD" id="cd02440">
    <property type="entry name" value="AdoMet_MTases"/>
    <property type="match status" value="1"/>
</dbReference>
<keyword evidence="6" id="KW-1185">Reference proteome</keyword>
<evidence type="ECO:0000313" key="6">
    <source>
        <dbReference type="Proteomes" id="UP000295293"/>
    </source>
</evidence>
<keyword evidence="2 5" id="KW-0489">Methyltransferase</keyword>
<dbReference type="Gene3D" id="3.40.50.150">
    <property type="entry name" value="Vaccinia Virus protein VP39"/>
    <property type="match status" value="1"/>
</dbReference>
<dbReference type="EMBL" id="SNZH01000001">
    <property type="protein sequence ID" value="TDR48918.1"/>
    <property type="molecule type" value="Genomic_DNA"/>
</dbReference>
<dbReference type="AlphaFoldDB" id="A0A4R6ZAF1"/>
<comment type="similarity">
    <text evidence="1">Belongs to the methyltransferase superfamily.</text>
</comment>
<dbReference type="SUPFAM" id="SSF53335">
    <property type="entry name" value="S-adenosyl-L-methionine-dependent methyltransferases"/>
    <property type="match status" value="1"/>
</dbReference>
<keyword evidence="3 5" id="KW-0808">Transferase</keyword>
<dbReference type="InterPro" id="IPR029063">
    <property type="entry name" value="SAM-dependent_MTases_sf"/>
</dbReference>
<evidence type="ECO:0000313" key="5">
    <source>
        <dbReference type="EMBL" id="TDR48918.1"/>
    </source>
</evidence>
<evidence type="ECO:0000256" key="2">
    <source>
        <dbReference type="ARBA" id="ARBA00022603"/>
    </source>
</evidence>
<dbReference type="Proteomes" id="UP000295293">
    <property type="component" value="Unassembled WGS sequence"/>
</dbReference>
<dbReference type="PANTHER" id="PTHR44942:SF4">
    <property type="entry name" value="METHYLTRANSFERASE TYPE 11 DOMAIN-CONTAINING PROTEIN"/>
    <property type="match status" value="1"/>
</dbReference>
<proteinExistence type="inferred from homology"/>
<evidence type="ECO:0000256" key="1">
    <source>
        <dbReference type="ARBA" id="ARBA00008361"/>
    </source>
</evidence>
<dbReference type="GO" id="GO:0032259">
    <property type="term" value="P:methylation"/>
    <property type="evidence" value="ECO:0007669"/>
    <property type="project" value="UniProtKB-KW"/>
</dbReference>
<comment type="caution">
    <text evidence="5">The sequence shown here is derived from an EMBL/GenBank/DDBJ whole genome shotgun (WGS) entry which is preliminary data.</text>
</comment>
<feature type="domain" description="Methyltransferase type 11" evidence="4">
    <location>
        <begin position="50"/>
        <end position="138"/>
    </location>
</feature>
<accession>A0A4R6ZAF1</accession>
<dbReference type="Pfam" id="PF08241">
    <property type="entry name" value="Methyltransf_11"/>
    <property type="match status" value="1"/>
</dbReference>